<comment type="caution">
    <text evidence="1">The sequence shown here is derived from an EMBL/GenBank/DDBJ whole genome shotgun (WGS) entry which is preliminary data.</text>
</comment>
<organism evidence="1 2">
    <name type="scientific">Candidatus Thermofonsia Clade 1 bacterium</name>
    <dbReference type="NCBI Taxonomy" id="2364210"/>
    <lineage>
        <taxon>Bacteria</taxon>
        <taxon>Bacillati</taxon>
        <taxon>Chloroflexota</taxon>
        <taxon>Candidatus Thermofontia</taxon>
        <taxon>Candidatus Thermofonsia Clade 1</taxon>
    </lineage>
</organism>
<evidence type="ECO:0000313" key="2">
    <source>
        <dbReference type="Proteomes" id="UP000228921"/>
    </source>
</evidence>
<accession>A0A2M8NZK7</accession>
<dbReference type="Pfam" id="PF06013">
    <property type="entry name" value="WXG100"/>
    <property type="match status" value="1"/>
</dbReference>
<reference evidence="1 2" key="1">
    <citation type="submission" date="2017-11" db="EMBL/GenBank/DDBJ databases">
        <title>Evolution of Phototrophy in the Chloroflexi Phylum Driven by Horizontal Gene Transfer.</title>
        <authorList>
            <person name="Ward L.M."/>
            <person name="Hemp J."/>
            <person name="Shih P.M."/>
            <person name="Mcglynn S.E."/>
            <person name="Fischer W."/>
        </authorList>
    </citation>
    <scope>NUCLEOTIDE SEQUENCE [LARGE SCALE GENOMIC DNA]</scope>
    <source>
        <strain evidence="1">CP2_2F</strain>
    </source>
</reference>
<dbReference type="AlphaFoldDB" id="A0A2M8NZK7"/>
<dbReference type="SUPFAM" id="SSF140453">
    <property type="entry name" value="EsxAB dimer-like"/>
    <property type="match status" value="1"/>
</dbReference>
<proteinExistence type="predicted"/>
<dbReference type="Proteomes" id="UP000228921">
    <property type="component" value="Unassembled WGS sequence"/>
</dbReference>
<sequence length="304" mass="33691">MPAAHISMDYAFGKESATHFLNHSESIHQLCRSATLCVEQLQNGAWRGRGAEAFYSVMGNEVLPALDRLAKALAEASRAMTLVTAHFQAAEQEAGALFMNMQLVAGTWVAGSVTVDRSDAVQHCKAPENDHERRIVALQHSISEAAAQFNVSPRLIAAILYDELEKLDCFDRIQDILASIQITRDDWSLGIAQMQVRTVYELVEKGYIPKPRGWENNKQAAAIDLLLNEQAAPMLVAARVRQTINHWRDQQCVDISRRPDILGTLYSIGLEGSRGVNQTPVASERGKSIHTNMRRMGELLGTND</sequence>
<gene>
    <name evidence="1" type="ORF">CUN51_07015</name>
</gene>
<protein>
    <submittedName>
        <fullName evidence="1">Uncharacterized protein</fullName>
    </submittedName>
</protein>
<dbReference type="InterPro" id="IPR010310">
    <property type="entry name" value="T7SS_ESAT-6-like"/>
</dbReference>
<dbReference type="EMBL" id="PGTK01000007">
    <property type="protein sequence ID" value="PJF30729.1"/>
    <property type="molecule type" value="Genomic_DNA"/>
</dbReference>
<evidence type="ECO:0000313" key="1">
    <source>
        <dbReference type="EMBL" id="PJF30729.1"/>
    </source>
</evidence>
<dbReference type="InterPro" id="IPR036689">
    <property type="entry name" value="ESAT-6-like_sf"/>
</dbReference>
<name>A0A2M8NZK7_9CHLR</name>
<dbReference type="Gene3D" id="1.10.287.1060">
    <property type="entry name" value="ESAT-6-like"/>
    <property type="match status" value="1"/>
</dbReference>